<organism evidence="1 2">
    <name type="scientific">Defluviitalea saccharophila</name>
    <dbReference type="NCBI Taxonomy" id="879970"/>
    <lineage>
        <taxon>Bacteria</taxon>
        <taxon>Bacillati</taxon>
        <taxon>Bacillota</taxon>
        <taxon>Clostridia</taxon>
        <taxon>Lachnospirales</taxon>
        <taxon>Defluviitaleaceae</taxon>
        <taxon>Defluviitalea</taxon>
    </lineage>
</organism>
<dbReference type="EMBL" id="CP121687">
    <property type="protein sequence ID" value="WZL70633.1"/>
    <property type="molecule type" value="Genomic_DNA"/>
</dbReference>
<evidence type="ECO:0000313" key="1">
    <source>
        <dbReference type="EMBL" id="WZL70633.1"/>
    </source>
</evidence>
<accession>A0ABZ2Y5K0</accession>
<name>A0ABZ2Y5K0_9FIRM</name>
<proteinExistence type="predicted"/>
<reference evidence="1 2" key="1">
    <citation type="submission" date="2023-03" db="EMBL/GenBank/DDBJ databases">
        <title>Novel Species.</title>
        <authorList>
            <person name="Ma S."/>
        </authorList>
    </citation>
    <scope>NUCLEOTIDE SEQUENCE [LARGE SCALE GENOMIC DNA]</scope>
    <source>
        <strain evidence="1 2">LIND6LT2</strain>
    </source>
</reference>
<evidence type="ECO:0000313" key="2">
    <source>
        <dbReference type="Proteomes" id="UP001486565"/>
    </source>
</evidence>
<protein>
    <submittedName>
        <fullName evidence="1">HK97 gp10 family phage protein</fullName>
    </submittedName>
</protein>
<dbReference type="InterPro" id="IPR010064">
    <property type="entry name" value="HK97-gp10_tail"/>
</dbReference>
<gene>
    <name evidence="1" type="ORF">QBE51_03640</name>
</gene>
<dbReference type="RefSeq" id="WP_341877595.1">
    <property type="nucleotide sequence ID" value="NZ_CP121687.1"/>
</dbReference>
<dbReference type="Pfam" id="PF04883">
    <property type="entry name" value="HK97-gp10_like"/>
    <property type="match status" value="1"/>
</dbReference>
<keyword evidence="2" id="KW-1185">Reference proteome</keyword>
<dbReference type="Proteomes" id="UP001486565">
    <property type="component" value="Chromosome"/>
</dbReference>
<sequence length="154" mass="17400">MVKVNFKVEGMESVQKSLKKLGKVPQKHVTSAARKGMNISLKDAKANAPYDTGMLKKGIVMKGERARVKGKKVYRIVFDRNMNDVFQKKNKEGKITGYYPVSQEYGFFAKNGRYIPGYRFISDSLIENTSKIQQTIVSEMKKKIDAEIAKAGLK</sequence>